<feature type="transmembrane region" description="Helical" evidence="1">
    <location>
        <begin position="29"/>
        <end position="46"/>
    </location>
</feature>
<sequence length="296" mass="31681">MSIFSKSTDYDEASEAERQPRKRWTIKKILLAVLGGYMVLGLFSMIHDRLHTQEADAATYPVAPAASARDDALAFHRQIAQVTMQCEFASGSLNVVMMSNDPVAIYQGAKAVDADCIGMSRKLDGLVIPQTLGREVAQAYAAALKQCKSAYLDRWSMAHSLEAALDSGGKVSALADLRRDMRDWKSSNKACEAAVQSAPAPLGITEADLFTALGNGTGPNGSVASTTPDLGFEGQPSPAIRALIHKHLSYSADCQTGEGEPNACALRDQTAGQLHSVGWCYGRPTDVGSDSRWHSC</sequence>
<comment type="caution">
    <text evidence="2">The sequence shown here is derived from an EMBL/GenBank/DDBJ whole genome shotgun (WGS) entry which is preliminary data.</text>
</comment>
<keyword evidence="1" id="KW-0472">Membrane</keyword>
<dbReference type="Proteomes" id="UP000753724">
    <property type="component" value="Unassembled WGS sequence"/>
</dbReference>
<dbReference type="EMBL" id="JAAAPO010000006">
    <property type="protein sequence ID" value="NBC37759.1"/>
    <property type="molecule type" value="Genomic_DNA"/>
</dbReference>
<accession>A0ABW9XH20</accession>
<evidence type="ECO:0000313" key="3">
    <source>
        <dbReference type="Proteomes" id="UP000753724"/>
    </source>
</evidence>
<keyword evidence="1" id="KW-0812">Transmembrane</keyword>
<keyword evidence="1" id="KW-1133">Transmembrane helix</keyword>
<evidence type="ECO:0000256" key="1">
    <source>
        <dbReference type="SAM" id="Phobius"/>
    </source>
</evidence>
<keyword evidence="3" id="KW-1185">Reference proteome</keyword>
<evidence type="ECO:0000313" key="2">
    <source>
        <dbReference type="EMBL" id="NBC37759.1"/>
    </source>
</evidence>
<proteinExistence type="predicted"/>
<organism evidence="2 3">
    <name type="scientific">Novosphingobium ovatum</name>
    <dbReference type="NCBI Taxonomy" id="1908523"/>
    <lineage>
        <taxon>Bacteria</taxon>
        <taxon>Pseudomonadati</taxon>
        <taxon>Pseudomonadota</taxon>
        <taxon>Alphaproteobacteria</taxon>
        <taxon>Sphingomonadales</taxon>
        <taxon>Sphingomonadaceae</taxon>
        <taxon>Novosphingobium</taxon>
    </lineage>
</organism>
<dbReference type="RefSeq" id="WP_161720139.1">
    <property type="nucleotide sequence ID" value="NZ_JAAAPO010000006.1"/>
</dbReference>
<gene>
    <name evidence="2" type="ORF">GTZ99_14480</name>
</gene>
<name>A0ABW9XH20_9SPHN</name>
<reference evidence="3" key="1">
    <citation type="submission" date="2020-01" db="EMBL/GenBank/DDBJ databases">
        <title>Sphingomonas sp. strain CSW-10.</title>
        <authorList>
            <person name="Chen W.-M."/>
        </authorList>
    </citation>
    <scope>NUCLEOTIDE SEQUENCE [LARGE SCALE GENOMIC DNA]</scope>
    <source>
        <strain evidence="3">FSY-8</strain>
    </source>
</reference>
<protein>
    <submittedName>
        <fullName evidence="2">Uncharacterized protein</fullName>
    </submittedName>
</protein>